<gene>
    <name evidence="1" type="ORF">QYF61_010961</name>
</gene>
<sequence>MYLQMDLAITLQVIITDHSCLTHILNRPGEVPEVWKKANVTPIFKKGKKEDLGNYKPVSLISVPGKLAEQSLLEANSKHMKDKKIIRSSQHRFTKGKSCLIILIAFYDEMTGSMDEGRGVDIVYLDFTDAFNTVCHNILMEKVMRHRLDKQRARCIEKLAQLPGSNGTLKIN</sequence>
<keyword evidence="2" id="KW-1185">Reference proteome</keyword>
<dbReference type="EMBL" id="JAUNZN010000019">
    <property type="protein sequence ID" value="KAK4810188.1"/>
    <property type="molecule type" value="Genomic_DNA"/>
</dbReference>
<reference evidence="1 2" key="1">
    <citation type="journal article" date="2023" name="J. Hered.">
        <title>Chromosome-level genome of the wood stork (Mycteria americana) provides insight into avian chromosome evolution.</title>
        <authorList>
            <person name="Flamio R. Jr."/>
            <person name="Ramstad K.M."/>
        </authorList>
    </citation>
    <scope>NUCLEOTIDE SEQUENCE [LARGE SCALE GENOMIC DNA]</scope>
    <source>
        <strain evidence="1">JAX WOST 10</strain>
    </source>
</reference>
<dbReference type="Proteomes" id="UP001333110">
    <property type="component" value="Unassembled WGS sequence"/>
</dbReference>
<proteinExistence type="predicted"/>
<comment type="caution">
    <text evidence="1">The sequence shown here is derived from an EMBL/GenBank/DDBJ whole genome shotgun (WGS) entry which is preliminary data.</text>
</comment>
<protein>
    <recommendedName>
        <fullName evidence="3">Reverse transcriptase domain-containing protein</fullName>
    </recommendedName>
</protein>
<dbReference type="PANTHER" id="PTHR33332">
    <property type="entry name" value="REVERSE TRANSCRIPTASE DOMAIN-CONTAINING PROTEIN"/>
    <property type="match status" value="1"/>
</dbReference>
<dbReference type="AlphaFoldDB" id="A0AAN7NGG6"/>
<accession>A0AAN7NGG6</accession>
<evidence type="ECO:0000313" key="2">
    <source>
        <dbReference type="Proteomes" id="UP001333110"/>
    </source>
</evidence>
<evidence type="ECO:0000313" key="1">
    <source>
        <dbReference type="EMBL" id="KAK4810188.1"/>
    </source>
</evidence>
<name>A0AAN7NGG6_MYCAM</name>
<organism evidence="1 2">
    <name type="scientific">Mycteria americana</name>
    <name type="common">Wood stork</name>
    <dbReference type="NCBI Taxonomy" id="33587"/>
    <lineage>
        <taxon>Eukaryota</taxon>
        <taxon>Metazoa</taxon>
        <taxon>Chordata</taxon>
        <taxon>Craniata</taxon>
        <taxon>Vertebrata</taxon>
        <taxon>Euteleostomi</taxon>
        <taxon>Archelosauria</taxon>
        <taxon>Archosauria</taxon>
        <taxon>Dinosauria</taxon>
        <taxon>Saurischia</taxon>
        <taxon>Theropoda</taxon>
        <taxon>Coelurosauria</taxon>
        <taxon>Aves</taxon>
        <taxon>Neognathae</taxon>
        <taxon>Neoaves</taxon>
        <taxon>Aequornithes</taxon>
        <taxon>Ciconiiformes</taxon>
        <taxon>Ciconiidae</taxon>
        <taxon>Mycteria</taxon>
    </lineage>
</organism>
<evidence type="ECO:0008006" key="3">
    <source>
        <dbReference type="Google" id="ProtNLM"/>
    </source>
</evidence>